<dbReference type="VEuPathDB" id="FungiDB:HCDG_08018"/>
<dbReference type="Proteomes" id="UP000002624">
    <property type="component" value="Unassembled WGS sequence"/>
</dbReference>
<proteinExistence type="predicted"/>
<feature type="region of interest" description="Disordered" evidence="1">
    <location>
        <begin position="74"/>
        <end position="101"/>
    </location>
</feature>
<accession>C6HP87</accession>
<protein>
    <submittedName>
        <fullName evidence="2">Uncharacterized protein</fullName>
    </submittedName>
</protein>
<evidence type="ECO:0000313" key="2">
    <source>
        <dbReference type="EMBL" id="EER37759.1"/>
    </source>
</evidence>
<gene>
    <name evidence="2" type="ORF">HCDG_08018</name>
</gene>
<dbReference type="AlphaFoldDB" id="C6HP87"/>
<evidence type="ECO:0000256" key="1">
    <source>
        <dbReference type="SAM" id="MobiDB-lite"/>
    </source>
</evidence>
<reference evidence="3" key="1">
    <citation type="submission" date="2009-05" db="EMBL/GenBank/DDBJ databases">
        <title>The genome sequence of Ajellomyces capsulatus strain H143.</title>
        <authorList>
            <person name="Champion M."/>
            <person name="Cuomo C.A."/>
            <person name="Ma L.-J."/>
            <person name="Henn M.R."/>
            <person name="Sil A."/>
            <person name="Goldman B."/>
            <person name="Young S.K."/>
            <person name="Kodira C.D."/>
            <person name="Zeng Q."/>
            <person name="Koehrsen M."/>
            <person name="Alvarado L."/>
            <person name="Berlin A.M."/>
            <person name="Borenstein D."/>
            <person name="Chen Z."/>
            <person name="Engels R."/>
            <person name="Freedman E."/>
            <person name="Gellesch M."/>
            <person name="Goldberg J."/>
            <person name="Griggs A."/>
            <person name="Gujja S."/>
            <person name="Heiman D.I."/>
            <person name="Hepburn T.A."/>
            <person name="Howarth C."/>
            <person name="Jen D."/>
            <person name="Larson L."/>
            <person name="Lewis B."/>
            <person name="Mehta T."/>
            <person name="Park D."/>
            <person name="Pearson M."/>
            <person name="Roberts A."/>
            <person name="Saif S."/>
            <person name="Shea T.D."/>
            <person name="Shenoy N."/>
            <person name="Sisk P."/>
            <person name="Stolte C."/>
            <person name="Sykes S."/>
            <person name="Walk T."/>
            <person name="White J."/>
            <person name="Yandava C."/>
            <person name="Klein B."/>
            <person name="McEwen J.G."/>
            <person name="Puccia R."/>
            <person name="Goldman G.H."/>
            <person name="Felipe M.S."/>
            <person name="Nino-Vega G."/>
            <person name="San-Blas G."/>
            <person name="Taylor J.W."/>
            <person name="Mendoza L."/>
            <person name="Galagan J.E."/>
            <person name="Nusbaum C."/>
            <person name="Birren B.W."/>
        </authorList>
    </citation>
    <scope>NUCLEOTIDE SEQUENCE [LARGE SCALE GENOMIC DNA]</scope>
    <source>
        <strain evidence="3">H143</strain>
    </source>
</reference>
<evidence type="ECO:0000313" key="3">
    <source>
        <dbReference type="Proteomes" id="UP000002624"/>
    </source>
</evidence>
<sequence length="119" mass="12627">MAVITGLLGEEIAHRDLQLQKGIVLDCIRAQLAALSAVITFACLIPGMAGGHRQALHFTYIASFCSTLAAASHGCARPRSSQTKTRAKKTNERSTSSAPTGSSTLSFIVMICVRHVGRD</sequence>
<organism evidence="2 3">
    <name type="scientific">Ajellomyces capsulatus (strain H143)</name>
    <name type="common">Darling's disease fungus</name>
    <name type="synonym">Histoplasma capsulatum</name>
    <dbReference type="NCBI Taxonomy" id="544712"/>
    <lineage>
        <taxon>Eukaryota</taxon>
        <taxon>Fungi</taxon>
        <taxon>Dikarya</taxon>
        <taxon>Ascomycota</taxon>
        <taxon>Pezizomycotina</taxon>
        <taxon>Eurotiomycetes</taxon>
        <taxon>Eurotiomycetidae</taxon>
        <taxon>Onygenales</taxon>
        <taxon>Ajellomycetaceae</taxon>
        <taxon>Histoplasma</taxon>
    </lineage>
</organism>
<dbReference type="EMBL" id="GG692433">
    <property type="protein sequence ID" value="EER37759.1"/>
    <property type="molecule type" value="Genomic_DNA"/>
</dbReference>
<name>C6HP87_AJECH</name>
<dbReference type="HOGENOM" id="CLU_2060826_0_0_1"/>